<accession>A0ABW1DTI0</accession>
<organism evidence="2 3">
    <name type="scientific">Streptomyces chlorus</name>
    <dbReference type="NCBI Taxonomy" id="887452"/>
    <lineage>
        <taxon>Bacteria</taxon>
        <taxon>Bacillati</taxon>
        <taxon>Actinomycetota</taxon>
        <taxon>Actinomycetes</taxon>
        <taxon>Kitasatosporales</taxon>
        <taxon>Streptomycetaceae</taxon>
        <taxon>Streptomyces</taxon>
    </lineage>
</organism>
<dbReference type="InterPro" id="IPR021027">
    <property type="entry name" value="Transposase_put_HTH"/>
</dbReference>
<protein>
    <submittedName>
        <fullName evidence="2">Helix-turn-helix domain-containing protein</fullName>
    </submittedName>
</protein>
<dbReference type="EMBL" id="JBHSOA010000014">
    <property type="protein sequence ID" value="MFC5851962.1"/>
    <property type="molecule type" value="Genomic_DNA"/>
</dbReference>
<evidence type="ECO:0000313" key="2">
    <source>
        <dbReference type="EMBL" id="MFC5851962.1"/>
    </source>
</evidence>
<name>A0ABW1DTI0_9ACTN</name>
<feature type="domain" description="Transposase putative helix-turn-helix" evidence="1">
    <location>
        <begin position="53"/>
        <end position="93"/>
    </location>
</feature>
<sequence>MDELVEKPEPVRGEEARRVKREILGIADRRKHRTREMTPLRAHIKEPDARHHVYRFRFYPDAEQVEQLSRTFGACRWVFNEGLALRSQAWEQHRVRVGFAETCRALTSWKRAEETTWLKEVSSTVLQQSLRHLDQAFSRFLRGEVNLPQQKPEGPVQGYGDVCAYGVQLGRGR</sequence>
<comment type="caution">
    <text evidence="2">The sequence shown here is derived from an EMBL/GenBank/DDBJ whole genome shotgun (WGS) entry which is preliminary data.</text>
</comment>
<dbReference type="Proteomes" id="UP001596180">
    <property type="component" value="Unassembled WGS sequence"/>
</dbReference>
<reference evidence="3" key="1">
    <citation type="journal article" date="2019" name="Int. J. Syst. Evol. Microbiol.">
        <title>The Global Catalogue of Microorganisms (GCM) 10K type strain sequencing project: providing services to taxonomists for standard genome sequencing and annotation.</title>
        <authorList>
            <consortium name="The Broad Institute Genomics Platform"/>
            <consortium name="The Broad Institute Genome Sequencing Center for Infectious Disease"/>
            <person name="Wu L."/>
            <person name="Ma J."/>
        </authorList>
    </citation>
    <scope>NUCLEOTIDE SEQUENCE [LARGE SCALE GENOMIC DNA]</scope>
    <source>
        <strain evidence="3">JCM 10411</strain>
    </source>
</reference>
<evidence type="ECO:0000313" key="3">
    <source>
        <dbReference type="Proteomes" id="UP001596180"/>
    </source>
</evidence>
<keyword evidence="3" id="KW-1185">Reference proteome</keyword>
<dbReference type="RefSeq" id="WP_381360564.1">
    <property type="nucleotide sequence ID" value="NZ_JBHSOA010000014.1"/>
</dbReference>
<gene>
    <name evidence="2" type="ORF">ACFPZI_09035</name>
</gene>
<evidence type="ECO:0000259" key="1">
    <source>
        <dbReference type="Pfam" id="PF12323"/>
    </source>
</evidence>
<dbReference type="Pfam" id="PF12323">
    <property type="entry name" value="HTH_OrfB_IS605"/>
    <property type="match status" value="1"/>
</dbReference>
<proteinExistence type="predicted"/>